<dbReference type="GO" id="GO:0000724">
    <property type="term" value="P:double-strand break repair via homologous recombination"/>
    <property type="evidence" value="ECO:0007669"/>
    <property type="project" value="TreeGrafter"/>
</dbReference>
<evidence type="ECO:0000256" key="1">
    <source>
        <dbReference type="ARBA" id="ARBA00005446"/>
    </source>
</evidence>
<dbReference type="PROSITE" id="PS51192">
    <property type="entry name" value="HELICASE_ATP_BIND_1"/>
    <property type="match status" value="1"/>
</dbReference>
<feature type="compositionally biased region" description="Basic and acidic residues" evidence="8">
    <location>
        <begin position="14"/>
        <end position="30"/>
    </location>
</feature>
<evidence type="ECO:0000256" key="7">
    <source>
        <dbReference type="ARBA" id="ARBA00034808"/>
    </source>
</evidence>
<dbReference type="AlphaFoldDB" id="A0A177TH49"/>
<dbReference type="GO" id="GO:0009378">
    <property type="term" value="F:four-way junction helicase activity"/>
    <property type="evidence" value="ECO:0007669"/>
    <property type="project" value="TreeGrafter"/>
</dbReference>
<dbReference type="GO" id="GO:0005694">
    <property type="term" value="C:chromosome"/>
    <property type="evidence" value="ECO:0007669"/>
    <property type="project" value="TreeGrafter"/>
</dbReference>
<dbReference type="SUPFAM" id="SSF52540">
    <property type="entry name" value="P-loop containing nucleoside triphosphate hydrolases"/>
    <property type="match status" value="1"/>
</dbReference>
<evidence type="ECO:0000256" key="4">
    <source>
        <dbReference type="ARBA" id="ARBA00023125"/>
    </source>
</evidence>
<feature type="compositionally biased region" description="Low complexity" evidence="8">
    <location>
        <begin position="52"/>
        <end position="62"/>
    </location>
</feature>
<dbReference type="PROSITE" id="PS51194">
    <property type="entry name" value="HELICASE_CTER"/>
    <property type="match status" value="1"/>
</dbReference>
<evidence type="ECO:0000256" key="5">
    <source>
        <dbReference type="ARBA" id="ARBA00023235"/>
    </source>
</evidence>
<keyword evidence="5" id="KW-0413">Isomerase</keyword>
<sequence>MALDDITNAKSTARRPERRGLEVDGSSVREGKRRRGGRLQERNADDHDVTDARSSSSGTHRTTGARRQSRFHLSLSKAQQVDMLVQLVQEHRKDPKFRPEDWQLEAAIKILHGWDGILGAATGSGKSLVWELVALAACDETLLVICPIVALESDQVHKYANTRIRAVSVSETINAPLGPVSTDKNAALIARRAFVRKTLIDTFANLVFASPESILHNPAMDDILKNNTFKQRLRAIVVDEAHIVETWGLTPSARHKLPFRPAFSEIQTLRARFGSHLPLLAVSATLPSRTVRAILPILDFGSRNTFAIDAGVDRVNVAYSLLPLQFSASSYLDILNLFDPSPSSPAALPKTLIYVQTRSAAYAVATLLHKHYSKLGPEWVDTVRPFTAFASPEYKQDIIHSSFQPDGPIRILISTEAGGLGIDLPDIQLVVQFELPHSILELAQHFGRVMRDRSRTGTSLLLAPAWSIIHEDVDGEGAKEDERRSRLEPSLRSLTNITKCMRSVITSATKLKLETVKSALQGFECIDGGLKAFLDDSASKATPAAPHLSSPRKLTTMTYTSRPASSPSFCCTSASCSPDQRGKIGHRRTINEEGGENNQMTRTSTNTPASTFKAPKAHSAMVKVQGSLADSLQAWRRRSHRAGLLPKYLSQENLLPGILAERLLAQAGRLLAIRRTTDLNVHHLDTLLGPLTSLLFPGTATDLAATLSGWAQTYITSNPAFLNHISSTGSYLDSPAPRPLQR</sequence>
<evidence type="ECO:0000313" key="10">
    <source>
        <dbReference type="Proteomes" id="UP000077521"/>
    </source>
</evidence>
<dbReference type="InterPro" id="IPR011545">
    <property type="entry name" value="DEAD/DEAH_box_helicase_dom"/>
</dbReference>
<dbReference type="InterPro" id="IPR014001">
    <property type="entry name" value="Helicase_ATP-bd"/>
</dbReference>
<dbReference type="GO" id="GO:0003677">
    <property type="term" value="F:DNA binding"/>
    <property type="evidence" value="ECO:0007669"/>
    <property type="project" value="UniProtKB-KW"/>
</dbReference>
<comment type="caution">
    <text evidence="9">The sequence shown here is derived from an EMBL/GenBank/DDBJ whole genome shotgun (WGS) entry which is preliminary data.</text>
</comment>
<dbReference type="EMBL" id="LWDF02000232">
    <property type="protein sequence ID" value="KAE8251760.1"/>
    <property type="molecule type" value="Genomic_DNA"/>
</dbReference>
<dbReference type="Proteomes" id="UP000077521">
    <property type="component" value="Unassembled WGS sequence"/>
</dbReference>
<dbReference type="PANTHER" id="PTHR13710">
    <property type="entry name" value="DNA HELICASE RECQ FAMILY MEMBER"/>
    <property type="match status" value="1"/>
</dbReference>
<accession>A0A177TH49</accession>
<evidence type="ECO:0000256" key="6">
    <source>
        <dbReference type="ARBA" id="ARBA00034617"/>
    </source>
</evidence>
<protein>
    <recommendedName>
        <fullName evidence="7">DNA 3'-5' helicase</fullName>
        <ecNumber evidence="7">5.6.2.4</ecNumber>
    </recommendedName>
</protein>
<feature type="compositionally biased region" description="Basic and acidic residues" evidence="8">
    <location>
        <begin position="38"/>
        <end position="51"/>
    </location>
</feature>
<dbReference type="GO" id="GO:0043138">
    <property type="term" value="F:3'-5' DNA helicase activity"/>
    <property type="evidence" value="ECO:0007669"/>
    <property type="project" value="UniProtKB-EC"/>
</dbReference>
<proteinExistence type="inferred from homology"/>
<evidence type="ECO:0000256" key="8">
    <source>
        <dbReference type="SAM" id="MobiDB-lite"/>
    </source>
</evidence>
<dbReference type="SMART" id="SM00490">
    <property type="entry name" value="HELICc"/>
    <property type="match status" value="1"/>
</dbReference>
<keyword evidence="4" id="KW-0238">DNA-binding</keyword>
<dbReference type="InterPro" id="IPR001650">
    <property type="entry name" value="Helicase_C-like"/>
</dbReference>
<comment type="catalytic activity">
    <reaction evidence="6">
        <text>Couples ATP hydrolysis with the unwinding of duplex DNA by translocating in the 3'-5' direction.</text>
        <dbReference type="EC" id="5.6.2.4"/>
    </reaction>
</comment>
<reference evidence="9" key="2">
    <citation type="journal article" date="2019" name="IMA Fungus">
        <title>Genome sequencing and comparison of five Tilletia species to identify candidate genes for the detection of regulated species infecting wheat.</title>
        <authorList>
            <person name="Nguyen H.D.T."/>
            <person name="Sultana T."/>
            <person name="Kesanakurti P."/>
            <person name="Hambleton S."/>
        </authorList>
    </citation>
    <scope>NUCLEOTIDE SEQUENCE</scope>
    <source>
        <strain evidence="9">DAOMC 236416</strain>
    </source>
</reference>
<dbReference type="Pfam" id="PF00270">
    <property type="entry name" value="DEAD"/>
    <property type="match status" value="1"/>
</dbReference>
<keyword evidence="10" id="KW-1185">Reference proteome</keyword>
<dbReference type="Gene3D" id="3.40.50.300">
    <property type="entry name" value="P-loop containing nucleotide triphosphate hydrolases"/>
    <property type="match status" value="2"/>
</dbReference>
<dbReference type="Pfam" id="PF00271">
    <property type="entry name" value="Helicase_C"/>
    <property type="match status" value="1"/>
</dbReference>
<reference evidence="9" key="1">
    <citation type="submission" date="2016-04" db="EMBL/GenBank/DDBJ databases">
        <authorList>
            <person name="Nguyen H.D."/>
            <person name="Samba Siva P."/>
            <person name="Cullis J."/>
            <person name="Levesque C.A."/>
            <person name="Hambleton S."/>
        </authorList>
    </citation>
    <scope>NUCLEOTIDE SEQUENCE</scope>
    <source>
        <strain evidence="9">DAOMC 236416</strain>
    </source>
</reference>
<organism evidence="9 10">
    <name type="scientific">Tilletia indica</name>
    <dbReference type="NCBI Taxonomy" id="43049"/>
    <lineage>
        <taxon>Eukaryota</taxon>
        <taxon>Fungi</taxon>
        <taxon>Dikarya</taxon>
        <taxon>Basidiomycota</taxon>
        <taxon>Ustilaginomycotina</taxon>
        <taxon>Exobasidiomycetes</taxon>
        <taxon>Tilletiales</taxon>
        <taxon>Tilletiaceae</taxon>
        <taxon>Tilletia</taxon>
    </lineage>
</organism>
<dbReference type="GO" id="GO:0005524">
    <property type="term" value="F:ATP binding"/>
    <property type="evidence" value="ECO:0007669"/>
    <property type="project" value="UniProtKB-KW"/>
</dbReference>
<dbReference type="EC" id="5.6.2.4" evidence="7"/>
<dbReference type="GO" id="GO:0005737">
    <property type="term" value="C:cytoplasm"/>
    <property type="evidence" value="ECO:0007669"/>
    <property type="project" value="TreeGrafter"/>
</dbReference>
<dbReference type="SMART" id="SM00487">
    <property type="entry name" value="DEXDc"/>
    <property type="match status" value="1"/>
</dbReference>
<comment type="similarity">
    <text evidence="1">Belongs to the helicase family. RecQ subfamily.</text>
</comment>
<evidence type="ECO:0000256" key="3">
    <source>
        <dbReference type="ARBA" id="ARBA00022840"/>
    </source>
</evidence>
<evidence type="ECO:0000313" key="9">
    <source>
        <dbReference type="EMBL" id="KAE8251760.1"/>
    </source>
</evidence>
<dbReference type="InterPro" id="IPR027417">
    <property type="entry name" value="P-loop_NTPase"/>
</dbReference>
<feature type="region of interest" description="Disordered" evidence="8">
    <location>
        <begin position="1"/>
        <end position="70"/>
    </location>
</feature>
<name>A0A177TH49_9BASI</name>
<evidence type="ECO:0000256" key="2">
    <source>
        <dbReference type="ARBA" id="ARBA00022741"/>
    </source>
</evidence>
<gene>
    <name evidence="9" type="ORF">A4X13_0g3858</name>
</gene>
<keyword evidence="2" id="KW-0547">Nucleotide-binding</keyword>
<dbReference type="PANTHER" id="PTHR13710:SF105">
    <property type="entry name" value="ATP-DEPENDENT DNA HELICASE Q1"/>
    <property type="match status" value="1"/>
</dbReference>
<keyword evidence="3" id="KW-0067">ATP-binding</keyword>